<reference evidence="16" key="3">
    <citation type="submission" date="2025-09" db="UniProtKB">
        <authorList>
            <consortium name="Ensembl"/>
        </authorList>
    </citation>
    <scope>IDENTIFICATION</scope>
</reference>
<dbReference type="PROSITE" id="PS50262">
    <property type="entry name" value="G_PROTEIN_RECEP_F1_2"/>
    <property type="match status" value="1"/>
</dbReference>
<dbReference type="GO" id="GO:0004930">
    <property type="term" value="F:G protein-coupled receptor activity"/>
    <property type="evidence" value="ECO:0007669"/>
    <property type="project" value="UniProtKB-KW"/>
</dbReference>
<evidence type="ECO:0000256" key="13">
    <source>
        <dbReference type="RuleBase" id="RU000688"/>
    </source>
</evidence>
<accession>H2VAJ4</accession>
<keyword evidence="8 14" id="KW-0472">Membrane</keyword>
<dbReference type="InterPro" id="IPR000725">
    <property type="entry name" value="Olfact_rcpt"/>
</dbReference>
<feature type="transmembrane region" description="Helical" evidence="14">
    <location>
        <begin position="142"/>
        <end position="165"/>
    </location>
</feature>
<evidence type="ECO:0000256" key="12">
    <source>
        <dbReference type="ARBA" id="ARBA00023224"/>
    </source>
</evidence>
<feature type="transmembrane region" description="Helical" evidence="14">
    <location>
        <begin position="94"/>
        <end position="121"/>
    </location>
</feature>
<evidence type="ECO:0000256" key="7">
    <source>
        <dbReference type="ARBA" id="ARBA00023040"/>
    </source>
</evidence>
<keyword evidence="5 14" id="KW-0552">Olfaction</keyword>
<dbReference type="InParanoid" id="H2VAJ4"/>
<comment type="similarity">
    <text evidence="13">Belongs to the G-protein coupled receptor 1 family.</text>
</comment>
<feature type="transmembrane region" description="Helical" evidence="14">
    <location>
        <begin position="63"/>
        <end position="82"/>
    </location>
</feature>
<evidence type="ECO:0000256" key="1">
    <source>
        <dbReference type="ARBA" id="ARBA00004651"/>
    </source>
</evidence>
<dbReference type="OMA" id="IENVYCE"/>
<sequence length="313" mass="35994">EEPHLNKTETMYFVLAAYGDTGELKYVYFGIMLFWFVSIWMMNSVLILIIYKDKRLHEPMYMLVCNLFVNEISGSTSLYPLMLSQMLSDTHQVTVPWCFLQMCYIYASISVEFYSLAAMAYDRYVAICYPLQYSLIMNTGRVCKIISAVWGYSFINFFILLLFLIHLDLCGNIIDKVFCDYYLITQLSCSVSLIEQISELCLGFLTVIVPFCLVLISYQKILAVCLKGSKENARKAASTCTPQIVSVSNLFIGCTFHIVDSRTNFTGSQVPVKVRIIFSVYLLIFQPMVTPFMYGFNLPKIRQACKRFCLNNK</sequence>
<feature type="transmembrane region" description="Helical" evidence="14">
    <location>
        <begin position="278"/>
        <end position="298"/>
    </location>
</feature>
<dbReference type="GO" id="GO:0005886">
    <property type="term" value="C:plasma membrane"/>
    <property type="evidence" value="ECO:0007669"/>
    <property type="project" value="UniProtKB-SubCell"/>
</dbReference>
<feature type="domain" description="G-protein coupled receptors family 1 profile" evidence="15">
    <location>
        <begin position="42"/>
        <end position="294"/>
    </location>
</feature>
<evidence type="ECO:0000259" key="15">
    <source>
        <dbReference type="PROSITE" id="PS50262"/>
    </source>
</evidence>
<proteinExistence type="inferred from homology"/>
<evidence type="ECO:0000256" key="6">
    <source>
        <dbReference type="ARBA" id="ARBA00022989"/>
    </source>
</evidence>
<reference evidence="16 17" key="1">
    <citation type="journal article" date="2011" name="Genome Biol. Evol.">
        <title>Integration of the genetic map and genome assembly of fugu facilitates insights into distinct features of genome evolution in teleosts and mammals.</title>
        <authorList>
            <person name="Kai W."/>
            <person name="Kikuchi K."/>
            <person name="Tohari S."/>
            <person name="Chew A.K."/>
            <person name="Tay A."/>
            <person name="Fujiwara A."/>
            <person name="Hosoya S."/>
            <person name="Suetake H."/>
            <person name="Naruse K."/>
            <person name="Brenner S."/>
            <person name="Suzuki Y."/>
            <person name="Venkatesh B."/>
        </authorList>
    </citation>
    <scope>NUCLEOTIDE SEQUENCE [LARGE SCALE GENOMIC DNA]</scope>
</reference>
<dbReference type="HOGENOM" id="CLU_012526_5_11_1"/>
<keyword evidence="4 13" id="KW-0812">Transmembrane</keyword>
<protein>
    <recommendedName>
        <fullName evidence="14">Olfactory receptor</fullName>
    </recommendedName>
</protein>
<keyword evidence="17" id="KW-1185">Reference proteome</keyword>
<dbReference type="FunFam" id="1.20.1070.10:FF:000024">
    <property type="entry name" value="Olfactory receptor"/>
    <property type="match status" value="1"/>
</dbReference>
<feature type="transmembrane region" description="Helical" evidence="14">
    <location>
        <begin position="197"/>
        <end position="218"/>
    </location>
</feature>
<keyword evidence="11" id="KW-0325">Glycoprotein</keyword>
<dbReference type="PANTHER" id="PTHR26451">
    <property type="entry name" value="G_PROTEIN_RECEP_F1_2 DOMAIN-CONTAINING PROTEIN"/>
    <property type="match status" value="1"/>
</dbReference>
<evidence type="ECO:0000256" key="11">
    <source>
        <dbReference type="ARBA" id="ARBA00023180"/>
    </source>
</evidence>
<dbReference type="InterPro" id="IPR017452">
    <property type="entry name" value="GPCR_Rhodpsn_7TM"/>
</dbReference>
<evidence type="ECO:0000256" key="4">
    <source>
        <dbReference type="ARBA" id="ARBA00022692"/>
    </source>
</evidence>
<dbReference type="PRINTS" id="PR00237">
    <property type="entry name" value="GPCRRHODOPSN"/>
</dbReference>
<keyword evidence="10 13" id="KW-0675">Receptor</keyword>
<dbReference type="Ensembl" id="ENSTRUT00000046391.3">
    <property type="protein sequence ID" value="ENSTRUP00000046235.3"/>
    <property type="gene ID" value="ENSTRUG00000020946.2"/>
</dbReference>
<evidence type="ECO:0000256" key="2">
    <source>
        <dbReference type="ARBA" id="ARBA00022475"/>
    </source>
</evidence>
<comment type="subcellular location">
    <subcellularLocation>
        <location evidence="1 14">Cell membrane</location>
        <topology evidence="1 14">Multi-pass membrane protein</topology>
    </subcellularLocation>
</comment>
<evidence type="ECO:0000256" key="14">
    <source>
        <dbReference type="RuleBase" id="RU363047"/>
    </source>
</evidence>
<feature type="transmembrane region" description="Helical" evidence="14">
    <location>
        <begin position="239"/>
        <end position="258"/>
    </location>
</feature>
<keyword evidence="6 14" id="KW-1133">Transmembrane helix</keyword>
<keyword evidence="9" id="KW-1015">Disulfide bond</keyword>
<evidence type="ECO:0000256" key="3">
    <source>
        <dbReference type="ARBA" id="ARBA00022606"/>
    </source>
</evidence>
<evidence type="ECO:0000313" key="16">
    <source>
        <dbReference type="Ensembl" id="ENSTRUP00000046235.3"/>
    </source>
</evidence>
<dbReference type="GO" id="GO:0005549">
    <property type="term" value="F:odorant binding"/>
    <property type="evidence" value="ECO:0007669"/>
    <property type="project" value="TreeGrafter"/>
</dbReference>
<dbReference type="InterPro" id="IPR000276">
    <property type="entry name" value="GPCR_Rhodpsn"/>
</dbReference>
<dbReference type="Proteomes" id="UP000005226">
    <property type="component" value="Chromosome 1"/>
</dbReference>
<dbReference type="PANTHER" id="PTHR26451:SF885">
    <property type="entry name" value="OLFACTORY RECEPTOR"/>
    <property type="match status" value="1"/>
</dbReference>
<reference evidence="16" key="2">
    <citation type="submission" date="2025-08" db="UniProtKB">
        <authorList>
            <consortium name="Ensembl"/>
        </authorList>
    </citation>
    <scope>IDENTIFICATION</scope>
</reference>
<organism evidence="16 17">
    <name type="scientific">Takifugu rubripes</name>
    <name type="common">Japanese pufferfish</name>
    <name type="synonym">Fugu rubripes</name>
    <dbReference type="NCBI Taxonomy" id="31033"/>
    <lineage>
        <taxon>Eukaryota</taxon>
        <taxon>Metazoa</taxon>
        <taxon>Chordata</taxon>
        <taxon>Craniata</taxon>
        <taxon>Vertebrata</taxon>
        <taxon>Euteleostomi</taxon>
        <taxon>Actinopterygii</taxon>
        <taxon>Neopterygii</taxon>
        <taxon>Teleostei</taxon>
        <taxon>Neoteleostei</taxon>
        <taxon>Acanthomorphata</taxon>
        <taxon>Eupercaria</taxon>
        <taxon>Tetraodontiformes</taxon>
        <taxon>Tetradontoidea</taxon>
        <taxon>Tetraodontidae</taxon>
        <taxon>Takifugu</taxon>
    </lineage>
</organism>
<dbReference type="PRINTS" id="PR00245">
    <property type="entry name" value="OLFACTORYR"/>
</dbReference>
<dbReference type="Pfam" id="PF13853">
    <property type="entry name" value="7tm_4"/>
    <property type="match status" value="1"/>
</dbReference>
<keyword evidence="12 13" id="KW-0807">Transducer</keyword>
<dbReference type="AlphaFoldDB" id="H2VAJ4"/>
<dbReference type="SUPFAM" id="SSF81321">
    <property type="entry name" value="Family A G protein-coupled receptor-like"/>
    <property type="match status" value="1"/>
</dbReference>
<keyword evidence="7 13" id="KW-0297">G-protein coupled receptor</keyword>
<dbReference type="GeneTree" id="ENSGT00950000183048"/>
<evidence type="ECO:0000256" key="5">
    <source>
        <dbReference type="ARBA" id="ARBA00022725"/>
    </source>
</evidence>
<dbReference type="PROSITE" id="PS00237">
    <property type="entry name" value="G_PROTEIN_RECEP_F1_1"/>
    <property type="match status" value="1"/>
</dbReference>
<evidence type="ECO:0000256" key="10">
    <source>
        <dbReference type="ARBA" id="ARBA00023170"/>
    </source>
</evidence>
<dbReference type="eggNOG" id="ENOG502QVH7">
    <property type="taxonomic scope" value="Eukaryota"/>
</dbReference>
<name>H2VAJ4_TAKRU</name>
<dbReference type="InterPro" id="IPR052921">
    <property type="entry name" value="GPCR1_Superfamily_Member"/>
</dbReference>
<evidence type="ECO:0000313" key="17">
    <source>
        <dbReference type="Proteomes" id="UP000005226"/>
    </source>
</evidence>
<keyword evidence="2 14" id="KW-1003">Cell membrane</keyword>
<evidence type="ECO:0000256" key="8">
    <source>
        <dbReference type="ARBA" id="ARBA00023136"/>
    </source>
</evidence>
<evidence type="ECO:0000256" key="9">
    <source>
        <dbReference type="ARBA" id="ARBA00023157"/>
    </source>
</evidence>
<feature type="transmembrane region" description="Helical" evidence="14">
    <location>
        <begin position="26"/>
        <end position="51"/>
    </location>
</feature>
<keyword evidence="3 14" id="KW-0716">Sensory transduction</keyword>
<dbReference type="GO" id="GO:0004984">
    <property type="term" value="F:olfactory receptor activity"/>
    <property type="evidence" value="ECO:0007669"/>
    <property type="project" value="InterPro"/>
</dbReference>
<dbReference type="Gene3D" id="1.20.1070.10">
    <property type="entry name" value="Rhodopsin 7-helix transmembrane proteins"/>
    <property type="match status" value="1"/>
</dbReference>